<comment type="similarity">
    <text evidence="1">Belongs to the EamA transporter family.</text>
</comment>
<evidence type="ECO:0000259" key="3">
    <source>
        <dbReference type="Pfam" id="PF00892"/>
    </source>
</evidence>
<dbReference type="SUPFAM" id="SSF103481">
    <property type="entry name" value="Multidrug resistance efflux transporter EmrE"/>
    <property type="match status" value="2"/>
</dbReference>
<feature type="transmembrane region" description="Helical" evidence="2">
    <location>
        <begin position="60"/>
        <end position="83"/>
    </location>
</feature>
<comment type="caution">
    <text evidence="4">The sequence shown here is derived from an EMBL/GenBank/DDBJ whole genome shotgun (WGS) entry which is preliminary data.</text>
</comment>
<dbReference type="PANTHER" id="PTHR12715:SF4">
    <property type="entry name" value="EAMA DOMAIN-CONTAINING PROTEIN"/>
    <property type="match status" value="1"/>
</dbReference>
<sequence length="354" mass="35983">MRSPGILRRQAPSEIPAGVPAGGPADAPAGHAGYLPIAAAATTELLWAAAFVAIRHVGTAFSPGALSLGRLVVGSLVLGAFMLVRRPAWPPRAMWPRLVVVGVLWFGIYNIALNAGEQRVDAGTAAMVVNVGPILLAVLAGAFLGEGFPRSLLLGSAVAFAGVVVIGLATSVDASADAVGVLLCVVAAVAYAVAVVAQKPLLTRLPALQVTWLAATIGAVSCLPFGPSLVREAAAAPPSMLAWVVFLGAFPTALAFTTWAYALSRTSAGRMGATTYLVPPIAVLLGWVLLGETPATLALGGGVLCLIGVFLTRRTPRRTPRRTGRRKVAADVDADAAADTVAAGAPGRGRSGDQ</sequence>
<keyword evidence="2" id="KW-0812">Transmembrane</keyword>
<feature type="transmembrane region" description="Helical" evidence="2">
    <location>
        <begin position="34"/>
        <end position="54"/>
    </location>
</feature>
<dbReference type="InterPro" id="IPR000620">
    <property type="entry name" value="EamA_dom"/>
</dbReference>
<dbReference type="EMBL" id="JADBEM010000001">
    <property type="protein sequence ID" value="MBE1607430.1"/>
    <property type="molecule type" value="Genomic_DNA"/>
</dbReference>
<evidence type="ECO:0000256" key="1">
    <source>
        <dbReference type="ARBA" id="ARBA00007362"/>
    </source>
</evidence>
<feature type="transmembrane region" description="Helical" evidence="2">
    <location>
        <begin position="95"/>
        <end position="113"/>
    </location>
</feature>
<accession>A0A927MV33</accession>
<evidence type="ECO:0000313" key="5">
    <source>
        <dbReference type="Proteomes" id="UP000638648"/>
    </source>
</evidence>
<feature type="transmembrane region" description="Helical" evidence="2">
    <location>
        <begin position="178"/>
        <end position="198"/>
    </location>
</feature>
<keyword evidence="5" id="KW-1185">Reference proteome</keyword>
<dbReference type="Proteomes" id="UP000638648">
    <property type="component" value="Unassembled WGS sequence"/>
</dbReference>
<dbReference type="RefSeq" id="WP_337917849.1">
    <property type="nucleotide sequence ID" value="NZ_BAABJL010000197.1"/>
</dbReference>
<evidence type="ECO:0000256" key="2">
    <source>
        <dbReference type="SAM" id="Phobius"/>
    </source>
</evidence>
<feature type="transmembrane region" description="Helical" evidence="2">
    <location>
        <begin position="296"/>
        <end position="312"/>
    </location>
</feature>
<dbReference type="InterPro" id="IPR052756">
    <property type="entry name" value="Alkyne_AA_exporter"/>
</dbReference>
<feature type="transmembrane region" description="Helical" evidence="2">
    <location>
        <begin position="210"/>
        <end position="229"/>
    </location>
</feature>
<feature type="transmembrane region" description="Helical" evidence="2">
    <location>
        <begin position="273"/>
        <end position="290"/>
    </location>
</feature>
<dbReference type="AlphaFoldDB" id="A0A927MV33"/>
<organism evidence="4 5">
    <name type="scientific">Actinopolymorpha pittospori</name>
    <dbReference type="NCBI Taxonomy" id="648752"/>
    <lineage>
        <taxon>Bacteria</taxon>
        <taxon>Bacillati</taxon>
        <taxon>Actinomycetota</taxon>
        <taxon>Actinomycetes</taxon>
        <taxon>Propionibacteriales</taxon>
        <taxon>Actinopolymorphaceae</taxon>
        <taxon>Actinopolymorpha</taxon>
    </lineage>
</organism>
<keyword evidence="2" id="KW-0472">Membrane</keyword>
<dbReference type="GO" id="GO:0016020">
    <property type="term" value="C:membrane"/>
    <property type="evidence" value="ECO:0007669"/>
    <property type="project" value="InterPro"/>
</dbReference>
<feature type="transmembrane region" description="Helical" evidence="2">
    <location>
        <begin position="152"/>
        <end position="172"/>
    </location>
</feature>
<reference evidence="4" key="1">
    <citation type="submission" date="2020-10" db="EMBL/GenBank/DDBJ databases">
        <title>Sequencing the genomes of 1000 actinobacteria strains.</title>
        <authorList>
            <person name="Klenk H.-P."/>
        </authorList>
    </citation>
    <scope>NUCLEOTIDE SEQUENCE</scope>
    <source>
        <strain evidence="4">DSM 45354</strain>
    </source>
</reference>
<dbReference type="Pfam" id="PF00892">
    <property type="entry name" value="EamA"/>
    <property type="match status" value="2"/>
</dbReference>
<gene>
    <name evidence="4" type="ORF">HEB94_004278</name>
</gene>
<dbReference type="InterPro" id="IPR037185">
    <property type="entry name" value="EmrE-like"/>
</dbReference>
<feature type="transmembrane region" description="Helical" evidence="2">
    <location>
        <begin position="241"/>
        <end position="261"/>
    </location>
</feature>
<evidence type="ECO:0000313" key="4">
    <source>
        <dbReference type="EMBL" id="MBE1607430.1"/>
    </source>
</evidence>
<feature type="domain" description="EamA" evidence="3">
    <location>
        <begin position="38"/>
        <end position="167"/>
    </location>
</feature>
<keyword evidence="2" id="KW-1133">Transmembrane helix</keyword>
<dbReference type="PANTHER" id="PTHR12715">
    <property type="entry name" value="TRANSPORTER, DRUG/METABOLITE EXPORTER FAMILY"/>
    <property type="match status" value="1"/>
</dbReference>
<feature type="domain" description="EamA" evidence="3">
    <location>
        <begin position="180"/>
        <end position="312"/>
    </location>
</feature>
<proteinExistence type="inferred from homology"/>
<name>A0A927MV33_9ACTN</name>
<feature type="transmembrane region" description="Helical" evidence="2">
    <location>
        <begin position="125"/>
        <end position="145"/>
    </location>
</feature>
<protein>
    <submittedName>
        <fullName evidence="4">Drug/metabolite transporter (DMT)-like permease</fullName>
    </submittedName>
</protein>